<feature type="transmembrane region" description="Helical" evidence="14">
    <location>
        <begin position="78"/>
        <end position="101"/>
    </location>
</feature>
<accession>A0ABT1C600</accession>
<sequence length="229" mass="24108">MVGGGRAHALSLLSIGVPLAGCAGPFSTLEPNGPAAERVATLWWVMLGGSALISTLVAVLIVVAFVKRDSETRVSPKLWIGGFGLGFTSAVLMALLAYALVLGESTLPTPRDGTVAVAAEGRQWDWRFRQPGVSGEIATEGVLNIPVGVPVDVHITTQDVIHSFWVPQLAGKMDAIPGKTNVLRIEASLPGTYEGRCAEFCGIGHAGNVFRVVAHDADGWAAFQRSEPR</sequence>
<dbReference type="PANTHER" id="PTHR22888">
    <property type="entry name" value="CYTOCHROME C OXIDASE, SUBUNIT II"/>
    <property type="match status" value="1"/>
</dbReference>
<dbReference type="InterPro" id="IPR014222">
    <property type="entry name" value="Cyt_c_oxidase_su2"/>
</dbReference>
<evidence type="ECO:0000256" key="8">
    <source>
        <dbReference type="ARBA" id="ARBA00022989"/>
    </source>
</evidence>
<gene>
    <name evidence="16" type="primary">coxB</name>
    <name evidence="16" type="ORF">NGM99_10575</name>
</gene>
<evidence type="ECO:0000256" key="4">
    <source>
        <dbReference type="ARBA" id="ARBA00022660"/>
    </source>
</evidence>
<dbReference type="Pfam" id="PF00116">
    <property type="entry name" value="COX2"/>
    <property type="match status" value="1"/>
</dbReference>
<keyword evidence="3" id="KW-0813">Transport</keyword>
<evidence type="ECO:0000256" key="5">
    <source>
        <dbReference type="ARBA" id="ARBA00022692"/>
    </source>
</evidence>
<dbReference type="Proteomes" id="UP001205906">
    <property type="component" value="Unassembled WGS sequence"/>
</dbReference>
<comment type="caution">
    <text evidence="16">The sequence shown here is derived from an EMBL/GenBank/DDBJ whole genome shotgun (WGS) entry which is preliminary data.</text>
</comment>
<evidence type="ECO:0000256" key="1">
    <source>
        <dbReference type="ARBA" id="ARBA00004141"/>
    </source>
</evidence>
<evidence type="ECO:0000256" key="6">
    <source>
        <dbReference type="ARBA" id="ARBA00022723"/>
    </source>
</evidence>
<feature type="transmembrane region" description="Helical" evidence="14">
    <location>
        <begin position="41"/>
        <end position="66"/>
    </location>
</feature>
<dbReference type="EMBL" id="JAMXQS010000005">
    <property type="protein sequence ID" value="MCO6050229.1"/>
    <property type="molecule type" value="Genomic_DNA"/>
</dbReference>
<keyword evidence="4" id="KW-0679">Respiratory chain</keyword>
<evidence type="ECO:0000256" key="9">
    <source>
        <dbReference type="ARBA" id="ARBA00023008"/>
    </source>
</evidence>
<evidence type="ECO:0000256" key="3">
    <source>
        <dbReference type="ARBA" id="ARBA00022448"/>
    </source>
</evidence>
<evidence type="ECO:0000259" key="15">
    <source>
        <dbReference type="PROSITE" id="PS50857"/>
    </source>
</evidence>
<dbReference type="InterPro" id="IPR045187">
    <property type="entry name" value="CcO_II"/>
</dbReference>
<dbReference type="InterPro" id="IPR002429">
    <property type="entry name" value="CcO_II-like_C"/>
</dbReference>
<organism evidence="16 17">
    <name type="scientific">Mesorhizobium liriopis</name>
    <dbReference type="NCBI Taxonomy" id="2953882"/>
    <lineage>
        <taxon>Bacteria</taxon>
        <taxon>Pseudomonadati</taxon>
        <taxon>Pseudomonadota</taxon>
        <taxon>Alphaproteobacteria</taxon>
        <taxon>Hyphomicrobiales</taxon>
        <taxon>Phyllobacteriaceae</taxon>
        <taxon>Mesorhizobium</taxon>
    </lineage>
</organism>
<protein>
    <recommendedName>
        <fullName evidence="12">Cytochrome aa3 subunit 2</fullName>
    </recommendedName>
</protein>
<keyword evidence="10 14" id="KW-0472">Membrane</keyword>
<evidence type="ECO:0000313" key="16">
    <source>
        <dbReference type="EMBL" id="MCO6050229.1"/>
    </source>
</evidence>
<keyword evidence="6" id="KW-0479">Metal-binding</keyword>
<evidence type="ECO:0000256" key="11">
    <source>
        <dbReference type="ARBA" id="ARBA00024688"/>
    </source>
</evidence>
<dbReference type="NCBIfam" id="TIGR02866">
    <property type="entry name" value="CoxB"/>
    <property type="match status" value="1"/>
</dbReference>
<evidence type="ECO:0000256" key="12">
    <source>
        <dbReference type="ARBA" id="ARBA00031399"/>
    </source>
</evidence>
<keyword evidence="17" id="KW-1185">Reference proteome</keyword>
<feature type="domain" description="Cytochrome oxidase subunit II copper A binding" evidence="15">
    <location>
        <begin position="112"/>
        <end position="226"/>
    </location>
</feature>
<name>A0ABT1C600_9HYPH</name>
<comment type="subcellular location">
    <subcellularLocation>
        <location evidence="1">Membrane</location>
        <topology evidence="1">Multi-pass membrane protein</topology>
    </subcellularLocation>
</comment>
<evidence type="ECO:0000256" key="14">
    <source>
        <dbReference type="SAM" id="Phobius"/>
    </source>
</evidence>
<comment type="similarity">
    <text evidence="2">Belongs to the cytochrome c oxidase subunit 2 family.</text>
</comment>
<keyword evidence="7" id="KW-0249">Electron transport</keyword>
<comment type="function">
    <text evidence="11">Subunits I and II form the functional core of the enzyme complex. Electrons originating in cytochrome c are transferred via heme a and Cu(A) to the binuclear center formed by heme a3 and Cu(B).</text>
</comment>
<evidence type="ECO:0000256" key="10">
    <source>
        <dbReference type="ARBA" id="ARBA00023136"/>
    </source>
</evidence>
<keyword evidence="5 14" id="KW-0812">Transmembrane</keyword>
<dbReference type="Gene3D" id="2.60.40.420">
    <property type="entry name" value="Cupredoxins - blue copper proteins"/>
    <property type="match status" value="1"/>
</dbReference>
<dbReference type="SUPFAM" id="SSF49503">
    <property type="entry name" value="Cupredoxins"/>
    <property type="match status" value="1"/>
</dbReference>
<proteinExistence type="inferred from homology"/>
<evidence type="ECO:0000256" key="7">
    <source>
        <dbReference type="ARBA" id="ARBA00022982"/>
    </source>
</evidence>
<evidence type="ECO:0000256" key="13">
    <source>
        <dbReference type="ARBA" id="ARBA00047816"/>
    </source>
</evidence>
<dbReference type="PANTHER" id="PTHR22888:SF9">
    <property type="entry name" value="CYTOCHROME C OXIDASE SUBUNIT 2"/>
    <property type="match status" value="1"/>
</dbReference>
<dbReference type="InterPro" id="IPR008972">
    <property type="entry name" value="Cupredoxin"/>
</dbReference>
<reference evidence="16 17" key="1">
    <citation type="submission" date="2022-06" db="EMBL/GenBank/DDBJ databases">
        <title>Mesorhizobium sp. strain RP14 Genome sequencing and assembly.</title>
        <authorList>
            <person name="Kim I."/>
        </authorList>
    </citation>
    <scope>NUCLEOTIDE SEQUENCE [LARGE SCALE GENOMIC DNA]</scope>
    <source>
        <strain evidence="17">RP14(2022)</strain>
    </source>
</reference>
<evidence type="ECO:0000313" key="17">
    <source>
        <dbReference type="Proteomes" id="UP001205906"/>
    </source>
</evidence>
<keyword evidence="8 14" id="KW-1133">Transmembrane helix</keyword>
<dbReference type="PROSITE" id="PS50857">
    <property type="entry name" value="COX2_CUA"/>
    <property type="match status" value="1"/>
</dbReference>
<evidence type="ECO:0000256" key="2">
    <source>
        <dbReference type="ARBA" id="ARBA00007866"/>
    </source>
</evidence>
<comment type="catalytic activity">
    <reaction evidence="13">
        <text>4 Fe(II)-[cytochrome c] + O2 + 8 H(+)(in) = 4 Fe(III)-[cytochrome c] + 2 H2O + 4 H(+)(out)</text>
        <dbReference type="Rhea" id="RHEA:11436"/>
        <dbReference type="Rhea" id="RHEA-COMP:10350"/>
        <dbReference type="Rhea" id="RHEA-COMP:14399"/>
        <dbReference type="ChEBI" id="CHEBI:15377"/>
        <dbReference type="ChEBI" id="CHEBI:15378"/>
        <dbReference type="ChEBI" id="CHEBI:15379"/>
        <dbReference type="ChEBI" id="CHEBI:29033"/>
        <dbReference type="ChEBI" id="CHEBI:29034"/>
        <dbReference type="EC" id="7.1.1.9"/>
    </reaction>
</comment>
<keyword evidence="9" id="KW-0186">Copper</keyword>